<dbReference type="OrthoDB" id="9767568at2"/>
<dbReference type="EMBL" id="JAARSH010000015">
    <property type="protein sequence ID" value="MBC1617819.1"/>
    <property type="molecule type" value="Genomic_DNA"/>
</dbReference>
<evidence type="ECO:0000313" key="28">
    <source>
        <dbReference type="Proteomes" id="UP000532866"/>
    </source>
</evidence>
<comment type="subcellular location">
    <subcellularLocation>
        <location evidence="8">Cell membrane</location>
        <topology evidence="8">Multi-pass membrane protein</topology>
    </subcellularLocation>
    <subcellularLocation>
        <location evidence="1">Membrane</location>
        <topology evidence="1">Multi-pass membrane protein</topology>
    </subcellularLocation>
</comment>
<dbReference type="Gene3D" id="1.10.357.140">
    <property type="entry name" value="UbiA prenyltransferase"/>
    <property type="match status" value="1"/>
</dbReference>
<feature type="transmembrane region" description="Helical" evidence="8">
    <location>
        <begin position="50"/>
        <end position="69"/>
    </location>
</feature>
<evidence type="ECO:0000313" key="29">
    <source>
        <dbReference type="Proteomes" id="UP000539064"/>
    </source>
</evidence>
<evidence type="ECO:0000313" key="22">
    <source>
        <dbReference type="EMBL" id="MBC2285587.1"/>
    </source>
</evidence>
<dbReference type="PIRSF" id="PIRSF005355">
    <property type="entry name" value="UBIAD1"/>
    <property type="match status" value="1"/>
</dbReference>
<evidence type="ECO:0000313" key="27">
    <source>
        <dbReference type="Proteomes" id="UP000519573"/>
    </source>
</evidence>
<dbReference type="UniPathway" id="UPA00079">
    <property type="reaction ID" value="UER00168"/>
</dbReference>
<dbReference type="Proteomes" id="UP000585696">
    <property type="component" value="Unassembled WGS sequence"/>
</dbReference>
<dbReference type="NCBIfam" id="NF004749">
    <property type="entry name" value="PRK06080.1-1"/>
    <property type="match status" value="1"/>
</dbReference>
<dbReference type="InterPro" id="IPR004657">
    <property type="entry name" value="MenA"/>
</dbReference>
<dbReference type="Proteomes" id="UP000029844">
    <property type="component" value="Unassembled WGS sequence"/>
</dbReference>
<evidence type="ECO:0000313" key="30">
    <source>
        <dbReference type="Proteomes" id="UP000541735"/>
    </source>
</evidence>
<accession>A0A099VXN7</accession>
<evidence type="ECO:0000313" key="39">
    <source>
        <dbReference type="Proteomes" id="UP000574104"/>
    </source>
</evidence>
<dbReference type="InterPro" id="IPR026046">
    <property type="entry name" value="UBIAD1"/>
</dbReference>
<dbReference type="GO" id="GO:0046428">
    <property type="term" value="F:1,4-dihydroxy-2-naphthoate polyprenyltransferase activity"/>
    <property type="evidence" value="ECO:0007669"/>
    <property type="project" value="UniProtKB-UniRule"/>
</dbReference>
<dbReference type="GeneID" id="58718491"/>
<dbReference type="Proteomes" id="UP000546244">
    <property type="component" value="Unassembled WGS sequence"/>
</dbReference>
<comment type="caution">
    <text evidence="10">The sequence shown here is derived from an EMBL/GenBank/DDBJ whole genome shotgun (WGS) entry which is preliminary data.</text>
</comment>
<evidence type="ECO:0000256" key="5">
    <source>
        <dbReference type="ARBA" id="ARBA00022692"/>
    </source>
</evidence>
<dbReference type="EMBL" id="JAARYH010000002">
    <property type="protein sequence ID" value="MBC2165641.1"/>
    <property type="molecule type" value="Genomic_DNA"/>
</dbReference>
<dbReference type="Proteomes" id="UP000519573">
    <property type="component" value="Unassembled WGS sequence"/>
</dbReference>
<evidence type="ECO:0000313" key="10">
    <source>
        <dbReference type="EMBL" id="KGL38319.1"/>
    </source>
</evidence>
<dbReference type="CDD" id="cd13962">
    <property type="entry name" value="PT_UbiA_UBIAD1"/>
    <property type="match status" value="1"/>
</dbReference>
<reference evidence="27 28" key="2">
    <citation type="submission" date="2020-03" db="EMBL/GenBank/DDBJ databases">
        <title>Soil Listeria distribution.</title>
        <authorList>
            <person name="Liao J."/>
            <person name="Wiedmann M."/>
        </authorList>
    </citation>
    <scope>NUCLEOTIDE SEQUENCE [LARGE SCALE GENOMIC DNA]</scope>
    <source>
        <strain evidence="24 38">FSL L7-0039</strain>
        <strain evidence="23 31">FSL L7-0051</strain>
        <strain evidence="22 40">FSL L7-0054</strain>
        <strain evidence="20 37">FSL L7-0149</strain>
        <strain evidence="21 36">FSL L7-0153</strain>
        <strain evidence="18 27">FSL L7-0245</strain>
        <strain evidence="19 30">FSL L7-0259</strain>
        <strain evidence="17 34">FSL L7-0435</strain>
        <strain evidence="16 29">FSL L7-0978</strain>
        <strain evidence="15 35">FSL L7-1017</strain>
        <strain evidence="14 39">FSL L7-1299</strain>
        <strain evidence="13 41">FSL L7-1427</strain>
        <strain evidence="12 32">FSL L7-1658</strain>
        <strain evidence="11 28">FSL L7-1833</strain>
        <strain evidence="25 33">FSL L7-1850</strain>
    </source>
</reference>
<evidence type="ECO:0000313" key="13">
    <source>
        <dbReference type="EMBL" id="MBC1566568.1"/>
    </source>
</evidence>
<evidence type="ECO:0000313" key="11">
    <source>
        <dbReference type="EMBL" id="MBC1331609.1"/>
    </source>
</evidence>
<dbReference type="Proteomes" id="UP000547643">
    <property type="component" value="Unassembled WGS sequence"/>
</dbReference>
<dbReference type="EMBL" id="JAARMV010000002">
    <property type="protein sequence ID" value="MBC2371774.1"/>
    <property type="molecule type" value="Genomic_DNA"/>
</dbReference>
<dbReference type="PANTHER" id="PTHR13929:SF0">
    <property type="entry name" value="UBIA PRENYLTRANSFERASE DOMAIN-CONTAINING PROTEIN 1"/>
    <property type="match status" value="1"/>
</dbReference>
<comment type="function">
    <text evidence="8">Conversion of 1,4-dihydroxy-2-naphthoate (DHNA) to demethylmenaquinone (DMK).</text>
</comment>
<dbReference type="EMBL" id="JAASWV010000033">
    <property type="protein sequence ID" value="MBC2312417.1"/>
    <property type="molecule type" value="Genomic_DNA"/>
</dbReference>
<dbReference type="GO" id="GO:0009234">
    <property type="term" value="P:menaquinone biosynthetic process"/>
    <property type="evidence" value="ECO:0007669"/>
    <property type="project" value="UniProtKB-UniRule"/>
</dbReference>
<comment type="similarity">
    <text evidence="8">Belongs to the MenA family. Type 1 subfamily.</text>
</comment>
<evidence type="ECO:0000256" key="4">
    <source>
        <dbReference type="ARBA" id="ARBA00022679"/>
    </source>
</evidence>
<evidence type="ECO:0000313" key="31">
    <source>
        <dbReference type="Proteomes" id="UP000543005"/>
    </source>
</evidence>
<dbReference type="Proteomes" id="UP000543005">
    <property type="component" value="Unassembled WGS sequence"/>
</dbReference>
<evidence type="ECO:0000313" key="16">
    <source>
        <dbReference type="EMBL" id="MBC1794929.1"/>
    </source>
</evidence>
<dbReference type="EMBL" id="JAARVG010000020">
    <property type="protein sequence ID" value="MBC1794929.1"/>
    <property type="molecule type" value="Genomic_DNA"/>
</dbReference>
<dbReference type="EMBL" id="JAARWW010000006">
    <property type="protein sequence ID" value="MBC2004969.1"/>
    <property type="molecule type" value="Genomic_DNA"/>
</dbReference>
<evidence type="ECO:0000313" key="40">
    <source>
        <dbReference type="Proteomes" id="UP000585696"/>
    </source>
</evidence>
<organism evidence="10 26">
    <name type="scientific">Listeria booriae</name>
    <dbReference type="NCBI Taxonomy" id="1552123"/>
    <lineage>
        <taxon>Bacteria</taxon>
        <taxon>Bacillati</taxon>
        <taxon>Bacillota</taxon>
        <taxon>Bacilli</taxon>
        <taxon>Bacillales</taxon>
        <taxon>Listeriaceae</taxon>
        <taxon>Listeria</taxon>
    </lineage>
</organism>
<dbReference type="EMBL" id="JAARRU010000005">
    <property type="protein sequence ID" value="MBC1566568.1"/>
    <property type="molecule type" value="Genomic_DNA"/>
</dbReference>
<dbReference type="EMBL" id="JAARZS010000050">
    <property type="protein sequence ID" value="MBC2285587.1"/>
    <property type="molecule type" value="Genomic_DNA"/>
</dbReference>
<dbReference type="GO" id="GO:0005886">
    <property type="term" value="C:plasma membrane"/>
    <property type="evidence" value="ECO:0007669"/>
    <property type="project" value="UniProtKB-SubCell"/>
</dbReference>
<evidence type="ECO:0000313" key="21">
    <source>
        <dbReference type="EMBL" id="MBC2245391.1"/>
    </source>
</evidence>
<feature type="transmembrane region" description="Helical" evidence="8">
    <location>
        <begin position="290"/>
        <end position="312"/>
    </location>
</feature>
<evidence type="ECO:0000256" key="7">
    <source>
        <dbReference type="ARBA" id="ARBA00023136"/>
    </source>
</evidence>
<evidence type="ECO:0000256" key="6">
    <source>
        <dbReference type="ARBA" id="ARBA00022989"/>
    </source>
</evidence>
<keyword evidence="2 8" id="KW-0474">Menaquinone biosynthesis</keyword>
<dbReference type="EMBL" id="JAARUV010000009">
    <property type="protein sequence ID" value="MBC1780425.1"/>
    <property type="molecule type" value="Genomic_DNA"/>
</dbReference>
<dbReference type="Proteomes" id="UP000550367">
    <property type="component" value="Unassembled WGS sequence"/>
</dbReference>
<dbReference type="Proteomes" id="UP000553016">
    <property type="component" value="Unassembled WGS sequence"/>
</dbReference>
<keyword evidence="4 8" id="KW-0808">Transferase</keyword>
<dbReference type="EMBL" id="JAARZA010000004">
    <property type="protein sequence ID" value="MBC2240768.1"/>
    <property type="molecule type" value="Genomic_DNA"/>
</dbReference>
<dbReference type="Proteomes" id="UP000574104">
    <property type="component" value="Unassembled WGS sequence"/>
</dbReference>
<comment type="pathway">
    <text evidence="8">Quinol/quinone metabolism; menaquinone biosynthesis; menaquinol from 1,4-dihydroxy-2-naphthoate: step 1/2.</text>
</comment>
<evidence type="ECO:0000313" key="33">
    <source>
        <dbReference type="Proteomes" id="UP000546244"/>
    </source>
</evidence>
<evidence type="ECO:0000313" key="17">
    <source>
        <dbReference type="EMBL" id="MBC2004969.1"/>
    </source>
</evidence>
<dbReference type="EC" id="2.5.1.74" evidence="8 9"/>
<keyword evidence="26" id="KW-1185">Reference proteome</keyword>
<keyword evidence="5 8" id="KW-0812">Transmembrane</keyword>
<evidence type="ECO:0000313" key="19">
    <source>
        <dbReference type="EMBL" id="MBC2178455.1"/>
    </source>
</evidence>
<protein>
    <recommendedName>
        <fullName evidence="8 9">1,4-dihydroxy-2-naphthoate octaprenyltransferase</fullName>
        <shortName evidence="8">DHNA-octaprenyltransferase</shortName>
        <ecNumber evidence="8 9">2.5.1.74</ecNumber>
    </recommendedName>
</protein>
<dbReference type="Pfam" id="PF01040">
    <property type="entry name" value="UbiA"/>
    <property type="match status" value="1"/>
</dbReference>
<evidence type="ECO:0000313" key="38">
    <source>
        <dbReference type="Proteomes" id="UP000565628"/>
    </source>
</evidence>
<keyword evidence="7 8" id="KW-0472">Membrane</keyword>
<dbReference type="InterPro" id="IPR000537">
    <property type="entry name" value="UbiA_prenyltransferase"/>
</dbReference>
<evidence type="ECO:0000313" key="20">
    <source>
        <dbReference type="EMBL" id="MBC2240768.1"/>
    </source>
</evidence>
<feature type="transmembrane region" description="Helical" evidence="8">
    <location>
        <begin position="242"/>
        <end position="261"/>
    </location>
</feature>
<evidence type="ECO:0000313" key="12">
    <source>
        <dbReference type="EMBL" id="MBC1402088.1"/>
    </source>
</evidence>
<dbReference type="HAMAP" id="MF_01937">
    <property type="entry name" value="MenA_1"/>
    <property type="match status" value="1"/>
</dbReference>
<name>A0A099VXN7_9LIST</name>
<dbReference type="AlphaFoldDB" id="A0A099VXN7"/>
<comment type="catalytic activity">
    <reaction evidence="8">
        <text>an all-trans-polyprenyl diphosphate + 1,4-dihydroxy-2-naphthoate + H(+) = a 2-demethylmenaquinol + CO2 + diphosphate</text>
        <dbReference type="Rhea" id="RHEA:26478"/>
        <dbReference type="Rhea" id="RHEA-COMP:9563"/>
        <dbReference type="Rhea" id="RHEA-COMP:9564"/>
        <dbReference type="ChEBI" id="CHEBI:11173"/>
        <dbReference type="ChEBI" id="CHEBI:15378"/>
        <dbReference type="ChEBI" id="CHEBI:16526"/>
        <dbReference type="ChEBI" id="CHEBI:33019"/>
        <dbReference type="ChEBI" id="CHEBI:55437"/>
        <dbReference type="ChEBI" id="CHEBI:58914"/>
        <dbReference type="EC" id="2.5.1.74"/>
    </reaction>
</comment>
<evidence type="ECO:0000313" key="37">
    <source>
        <dbReference type="Proteomes" id="UP000553016"/>
    </source>
</evidence>
<evidence type="ECO:0000313" key="25">
    <source>
        <dbReference type="EMBL" id="MBC2371774.1"/>
    </source>
</evidence>
<evidence type="ECO:0000256" key="9">
    <source>
        <dbReference type="NCBIfam" id="TIGR00751"/>
    </source>
</evidence>
<sequence length="314" mass="34789">MAHGTKSAIVRHSGFHKWWMLLRPHTLVASFVPVFLGTTVAMSYESFHFTRFFVMLISCFLIQTSANLFNEYYDYKKGQDDEHTVGNGGAIVRNGMKPGFILFLAIFLYVLAILGGVYLCMDVNNWWIGLLGIISMLVGYLYTGGPYPIAYTPFGEIMAGFFMGGIITYISFYIQAGFISSFIVYVSIPVMVLVGNLLLANSIRDLEPDKANGRLTLAILLGRKGALVLFTAAFIFAYAWEIALIFTVEATPWILIILLSVPEAIKAVRRFIGKSVPITMVPAMKATSKALTFFGLLLAIAFLISLLSANMIDF</sequence>
<evidence type="ECO:0000313" key="23">
    <source>
        <dbReference type="EMBL" id="MBC2294760.1"/>
    </source>
</evidence>
<dbReference type="Proteomes" id="UP000532866">
    <property type="component" value="Unassembled WGS sequence"/>
</dbReference>
<evidence type="ECO:0000313" key="35">
    <source>
        <dbReference type="Proteomes" id="UP000547643"/>
    </source>
</evidence>
<evidence type="ECO:0000256" key="3">
    <source>
        <dbReference type="ARBA" id="ARBA00022475"/>
    </source>
</evidence>
<dbReference type="EMBL" id="JNFA01000029">
    <property type="protein sequence ID" value="KGL38319.1"/>
    <property type="molecule type" value="Genomic_DNA"/>
</dbReference>
<dbReference type="FunFam" id="1.10.357.140:FF:000007">
    <property type="entry name" value="1,4-dihydroxy-2-naphthoate octaprenyltransferase"/>
    <property type="match status" value="1"/>
</dbReference>
<dbReference type="EMBL" id="JAARZT010000044">
    <property type="protein sequence ID" value="MBC2294760.1"/>
    <property type="molecule type" value="Genomic_DNA"/>
</dbReference>
<dbReference type="InterPro" id="IPR044878">
    <property type="entry name" value="UbiA_sf"/>
</dbReference>
<evidence type="ECO:0000313" key="41">
    <source>
        <dbReference type="Proteomes" id="UP000586951"/>
    </source>
</evidence>
<proteinExistence type="inferred from homology"/>
<feature type="transmembrane region" description="Helical" evidence="8">
    <location>
        <begin position="125"/>
        <end position="142"/>
    </location>
</feature>
<dbReference type="Proteomes" id="UP000546806">
    <property type="component" value="Unassembled WGS sequence"/>
</dbReference>
<feature type="transmembrane region" description="Helical" evidence="8">
    <location>
        <begin position="182"/>
        <end position="203"/>
    </location>
</feature>
<reference evidence="10 26" key="1">
    <citation type="submission" date="2014-05" db="EMBL/GenBank/DDBJ databases">
        <title>Novel Listeriaceae from food processing environments.</title>
        <authorList>
            <person name="den Bakker H.C."/>
        </authorList>
    </citation>
    <scope>NUCLEOTIDE SEQUENCE [LARGE SCALE GENOMIC DNA]</scope>
    <source>
        <strain evidence="10 26">FSL A5-0281</strain>
    </source>
</reference>
<evidence type="ECO:0000256" key="1">
    <source>
        <dbReference type="ARBA" id="ARBA00004141"/>
    </source>
</evidence>
<evidence type="ECO:0000313" key="15">
    <source>
        <dbReference type="EMBL" id="MBC1780425.1"/>
    </source>
</evidence>
<dbReference type="Proteomes" id="UP000586951">
    <property type="component" value="Unassembled WGS sequence"/>
</dbReference>
<gene>
    <name evidence="8" type="primary">menA</name>
    <name evidence="10" type="ORF">EP57_14190</name>
    <name evidence="11" type="ORF">HB759_06530</name>
    <name evidence="12" type="ORF">HB836_10915</name>
    <name evidence="14" type="ORF">HB904_16705</name>
    <name evidence="13" type="ORF">HB907_14280</name>
    <name evidence="25" type="ORF">HBP98_07185</name>
    <name evidence="15" type="ORF">HCA46_16500</name>
    <name evidence="16" type="ORF">HCA52_16000</name>
    <name evidence="17" type="ORF">HCA78_14380</name>
    <name evidence="21" type="ORF">HCB25_15115</name>
    <name evidence="18" type="ORF">HCB26_03600</name>
    <name evidence="19" type="ORF">HCB27_17760</name>
    <name evidence="20" type="ORF">HCB35_09880</name>
    <name evidence="22" type="ORF">HCB69_14530</name>
    <name evidence="23" type="ORF">HCC36_16240</name>
    <name evidence="24" type="ORF">HCJ81_16105</name>
</gene>
<dbReference type="Proteomes" id="UP000541735">
    <property type="component" value="Unassembled WGS sequence"/>
</dbReference>
<evidence type="ECO:0000313" key="24">
    <source>
        <dbReference type="EMBL" id="MBC2312417.1"/>
    </source>
</evidence>
<evidence type="ECO:0000313" key="26">
    <source>
        <dbReference type="Proteomes" id="UP000029844"/>
    </source>
</evidence>
<evidence type="ECO:0000313" key="34">
    <source>
        <dbReference type="Proteomes" id="UP000546806"/>
    </source>
</evidence>
<evidence type="ECO:0000256" key="2">
    <source>
        <dbReference type="ARBA" id="ARBA00022428"/>
    </source>
</evidence>
<evidence type="ECO:0000256" key="8">
    <source>
        <dbReference type="HAMAP-Rule" id="MF_01937"/>
    </source>
</evidence>
<dbReference type="Proteomes" id="UP000539064">
    <property type="component" value="Unassembled WGS sequence"/>
</dbReference>
<evidence type="ECO:0000313" key="36">
    <source>
        <dbReference type="Proteomes" id="UP000550367"/>
    </source>
</evidence>
<evidence type="ECO:0000313" key="18">
    <source>
        <dbReference type="EMBL" id="MBC2165641.1"/>
    </source>
</evidence>
<feature type="transmembrane region" description="Helical" evidence="8">
    <location>
        <begin position="215"/>
        <end position="236"/>
    </location>
</feature>
<feature type="transmembrane region" description="Helical" evidence="8">
    <location>
        <begin position="21"/>
        <end position="44"/>
    </location>
</feature>
<dbReference type="Proteomes" id="UP000544413">
    <property type="component" value="Unassembled WGS sequence"/>
</dbReference>
<feature type="transmembrane region" description="Helical" evidence="8">
    <location>
        <begin position="154"/>
        <end position="176"/>
    </location>
</feature>
<dbReference type="eggNOG" id="COG1575">
    <property type="taxonomic scope" value="Bacteria"/>
</dbReference>
<dbReference type="Proteomes" id="UP000565628">
    <property type="component" value="Unassembled WGS sequence"/>
</dbReference>
<dbReference type="RefSeq" id="WP_036087602.1">
    <property type="nucleotide sequence ID" value="NZ_CBCSHQ010000019.1"/>
</dbReference>
<evidence type="ECO:0000313" key="14">
    <source>
        <dbReference type="EMBL" id="MBC1617819.1"/>
    </source>
</evidence>
<dbReference type="EMBL" id="JAARYD010000016">
    <property type="protein sequence ID" value="MBC2178455.1"/>
    <property type="molecule type" value="Genomic_DNA"/>
</dbReference>
<keyword evidence="6 8" id="KW-1133">Transmembrane helix</keyword>
<dbReference type="EMBL" id="JAARYY010000011">
    <property type="protein sequence ID" value="MBC2245391.1"/>
    <property type="molecule type" value="Genomic_DNA"/>
</dbReference>
<dbReference type="NCBIfam" id="TIGR00751">
    <property type="entry name" value="menA"/>
    <property type="match status" value="1"/>
</dbReference>
<dbReference type="EMBL" id="JAARPT010000006">
    <property type="protein sequence ID" value="MBC1402088.1"/>
    <property type="molecule type" value="Genomic_DNA"/>
</dbReference>
<keyword evidence="3 8" id="KW-1003">Cell membrane</keyword>
<dbReference type="EMBL" id="JAAROL010000001">
    <property type="protein sequence ID" value="MBC1331609.1"/>
    <property type="molecule type" value="Genomic_DNA"/>
</dbReference>
<dbReference type="GO" id="GO:0042371">
    <property type="term" value="P:vitamin K biosynthetic process"/>
    <property type="evidence" value="ECO:0007669"/>
    <property type="project" value="TreeGrafter"/>
</dbReference>
<evidence type="ECO:0000313" key="32">
    <source>
        <dbReference type="Proteomes" id="UP000544413"/>
    </source>
</evidence>
<feature type="transmembrane region" description="Helical" evidence="8">
    <location>
        <begin position="100"/>
        <end position="119"/>
    </location>
</feature>
<dbReference type="STRING" id="1552123.EP57_14190"/>
<dbReference type="PANTHER" id="PTHR13929">
    <property type="entry name" value="1,4-DIHYDROXY-2-NAPHTHOATE OCTAPRENYLTRANSFERASE"/>
    <property type="match status" value="1"/>
</dbReference>